<comment type="catalytic activity">
    <reaction evidence="1">
        <text>coproporphyrinogen III + 3 O2 = coproporphyrin III + 3 H2O2</text>
        <dbReference type="Rhea" id="RHEA:43436"/>
        <dbReference type="ChEBI" id="CHEBI:15379"/>
        <dbReference type="ChEBI" id="CHEBI:16240"/>
        <dbReference type="ChEBI" id="CHEBI:57309"/>
        <dbReference type="ChEBI" id="CHEBI:131725"/>
        <dbReference type="EC" id="1.3.3.15"/>
    </reaction>
    <physiologicalReaction direction="left-to-right" evidence="1">
        <dbReference type="Rhea" id="RHEA:43437"/>
    </physiologicalReaction>
</comment>
<feature type="domain" description="Amine oxidase" evidence="13">
    <location>
        <begin position="14"/>
        <end position="451"/>
    </location>
</feature>
<comment type="similarity">
    <text evidence="5 12">Belongs to the protoporphyrinogen/coproporphyrinogen oxidase family. Coproporphyrinogen III oxidase subfamily.</text>
</comment>
<evidence type="ECO:0000256" key="9">
    <source>
        <dbReference type="ARBA" id="ARBA00022827"/>
    </source>
</evidence>
<sequence>MAGPQRIAVIGGGISGLATAHFLRAGGTAPEVVVLEADDRLGGKVLTREVAGHRVDTGPDGLLVRAPAMRALVDALGLGPALVTPAAAGAYLWSGSALRRLPAGAQFGLPHRIRPLLRSRLLSPAGLLRAAGDLVLPASALPEDPTVADLVRARFGGQVLDRLVDPLLGGIHAGRADRLSARSTVPDVAALARTSRSLHLALRRDAGSARPGPAFATLRTGLGALVTALAASLDDVRRGTAATALEPGVRGYRVHCDTGGPLEVDAVVLAVPAPAAARLLAPLAPTAAHALAGIPYADVASVVLAYPREAVRRALDGTGFLVPPAAQRLIVGCTWLPAKWSHLADPAVVLVRCSVGRHGDTRWTAFDDRELVARVHRELTPALDLSAPPVHSHVQRWRQGLPQYTVGHAGRLETIDTALRALPGVHVTGAAYRGVGVASCVVDAERTASLLLGDAVPRG</sequence>
<comment type="subcellular location">
    <subcellularLocation>
        <location evidence="12">Cytoplasm</location>
    </subcellularLocation>
</comment>
<dbReference type="RefSeq" id="WP_343937154.1">
    <property type="nucleotide sequence ID" value="NZ_BAAABU010000018.1"/>
</dbReference>
<dbReference type="InterPro" id="IPR036188">
    <property type="entry name" value="FAD/NAD-bd_sf"/>
</dbReference>
<dbReference type="InterPro" id="IPR050464">
    <property type="entry name" value="Zeta_carotene_desat/Oxidored"/>
</dbReference>
<reference evidence="15" key="1">
    <citation type="journal article" date="2019" name="Int. J. Syst. Evol. Microbiol.">
        <title>The Global Catalogue of Microorganisms (GCM) 10K type strain sequencing project: providing services to taxonomists for standard genome sequencing and annotation.</title>
        <authorList>
            <consortium name="The Broad Institute Genomics Platform"/>
            <consortium name="The Broad Institute Genome Sequencing Center for Infectious Disease"/>
            <person name="Wu L."/>
            <person name="Ma J."/>
        </authorList>
    </citation>
    <scope>NUCLEOTIDE SEQUENCE [LARGE SCALE GENOMIC DNA]</scope>
    <source>
        <strain evidence="15">JCM 3380</strain>
    </source>
</reference>
<dbReference type="Pfam" id="PF01593">
    <property type="entry name" value="Amino_oxidase"/>
    <property type="match status" value="1"/>
</dbReference>
<dbReference type="InterPro" id="IPR004572">
    <property type="entry name" value="Protoporphyrinogen_oxidase"/>
</dbReference>
<name>A0ABP3E2F2_9PSEU</name>
<evidence type="ECO:0000256" key="11">
    <source>
        <dbReference type="ARBA" id="ARBA00023133"/>
    </source>
</evidence>
<keyword evidence="15" id="KW-1185">Reference proteome</keyword>
<gene>
    <name evidence="14" type="primary">hemY</name>
    <name evidence="14" type="ORF">GCM10010492_58460</name>
</gene>
<dbReference type="NCBIfam" id="TIGR00562">
    <property type="entry name" value="proto_IX_ox"/>
    <property type="match status" value="1"/>
</dbReference>
<evidence type="ECO:0000256" key="2">
    <source>
        <dbReference type="ARBA" id="ARBA00001974"/>
    </source>
</evidence>
<dbReference type="Gene3D" id="3.50.50.60">
    <property type="entry name" value="FAD/NAD(P)-binding domain"/>
    <property type="match status" value="1"/>
</dbReference>
<dbReference type="EMBL" id="BAAABU010000018">
    <property type="protein sequence ID" value="GAA0250573.1"/>
    <property type="molecule type" value="Genomic_DNA"/>
</dbReference>
<dbReference type="PANTHER" id="PTHR42923:SF3">
    <property type="entry name" value="PROTOPORPHYRINOGEN OXIDASE"/>
    <property type="match status" value="1"/>
</dbReference>
<evidence type="ECO:0000256" key="7">
    <source>
        <dbReference type="ARBA" id="ARBA00019046"/>
    </source>
</evidence>
<comment type="pathway">
    <text evidence="4 12">Porphyrin-containing compound metabolism; protoheme biosynthesis.</text>
</comment>
<protein>
    <recommendedName>
        <fullName evidence="7 12">Coproporphyrinogen III oxidase</fullName>
        <ecNumber evidence="6 12">1.3.3.15</ecNumber>
    </recommendedName>
</protein>
<keyword evidence="8 12" id="KW-0285">Flavoprotein</keyword>
<dbReference type="SUPFAM" id="SSF51905">
    <property type="entry name" value="FAD/NAD(P)-binding domain"/>
    <property type="match status" value="1"/>
</dbReference>
<keyword evidence="12" id="KW-0963">Cytoplasm</keyword>
<evidence type="ECO:0000256" key="3">
    <source>
        <dbReference type="ARBA" id="ARBA00002185"/>
    </source>
</evidence>
<evidence type="ECO:0000256" key="8">
    <source>
        <dbReference type="ARBA" id="ARBA00022630"/>
    </source>
</evidence>
<evidence type="ECO:0000259" key="13">
    <source>
        <dbReference type="Pfam" id="PF01593"/>
    </source>
</evidence>
<dbReference type="Gene3D" id="1.10.3110.10">
    <property type="entry name" value="protoporphyrinogen ix oxidase, domain 3"/>
    <property type="match status" value="1"/>
</dbReference>
<keyword evidence="11 12" id="KW-0350">Heme biosynthesis</keyword>
<dbReference type="InterPro" id="IPR002937">
    <property type="entry name" value="Amino_oxidase"/>
</dbReference>
<evidence type="ECO:0000313" key="14">
    <source>
        <dbReference type="EMBL" id="GAA0250573.1"/>
    </source>
</evidence>
<comment type="caution">
    <text evidence="14">The sequence shown here is derived from an EMBL/GenBank/DDBJ whole genome shotgun (WGS) entry which is preliminary data.</text>
</comment>
<keyword evidence="9 12" id="KW-0274">FAD</keyword>
<organism evidence="14 15">
    <name type="scientific">Saccharothrix mutabilis subsp. mutabilis</name>
    <dbReference type="NCBI Taxonomy" id="66855"/>
    <lineage>
        <taxon>Bacteria</taxon>
        <taxon>Bacillati</taxon>
        <taxon>Actinomycetota</taxon>
        <taxon>Actinomycetes</taxon>
        <taxon>Pseudonocardiales</taxon>
        <taxon>Pseudonocardiaceae</taxon>
        <taxon>Saccharothrix</taxon>
    </lineage>
</organism>
<comment type="function">
    <text evidence="3 12">Involved in coproporphyrin-dependent heme b biosynthesis. Catalyzes the oxidation of coproporphyrinogen III to coproporphyrin III.</text>
</comment>
<evidence type="ECO:0000256" key="1">
    <source>
        <dbReference type="ARBA" id="ARBA00001755"/>
    </source>
</evidence>
<evidence type="ECO:0000256" key="10">
    <source>
        <dbReference type="ARBA" id="ARBA00023002"/>
    </source>
</evidence>
<comment type="cofactor">
    <cofactor evidence="2 12">
        <name>FAD</name>
        <dbReference type="ChEBI" id="CHEBI:57692"/>
    </cofactor>
</comment>
<evidence type="ECO:0000256" key="6">
    <source>
        <dbReference type="ARBA" id="ARBA00012402"/>
    </source>
</evidence>
<dbReference type="EC" id="1.3.3.15" evidence="6 12"/>
<dbReference type="Proteomes" id="UP001500416">
    <property type="component" value="Unassembled WGS sequence"/>
</dbReference>
<dbReference type="PANTHER" id="PTHR42923">
    <property type="entry name" value="PROTOPORPHYRINOGEN OXIDASE"/>
    <property type="match status" value="1"/>
</dbReference>
<keyword evidence="10 12" id="KW-0560">Oxidoreductase</keyword>
<accession>A0ABP3E2F2</accession>
<evidence type="ECO:0000256" key="4">
    <source>
        <dbReference type="ARBA" id="ARBA00004744"/>
    </source>
</evidence>
<dbReference type="Gene3D" id="3.90.660.20">
    <property type="entry name" value="Protoporphyrinogen oxidase, mitochondrial, domain 2"/>
    <property type="match status" value="1"/>
</dbReference>
<evidence type="ECO:0000313" key="15">
    <source>
        <dbReference type="Proteomes" id="UP001500416"/>
    </source>
</evidence>
<proteinExistence type="inferred from homology"/>
<evidence type="ECO:0000256" key="12">
    <source>
        <dbReference type="RuleBase" id="RU364052"/>
    </source>
</evidence>
<evidence type="ECO:0000256" key="5">
    <source>
        <dbReference type="ARBA" id="ARBA00008310"/>
    </source>
</evidence>
<dbReference type="SUPFAM" id="SSF54373">
    <property type="entry name" value="FAD-linked reductases, C-terminal domain"/>
    <property type="match status" value="1"/>
</dbReference>